<keyword evidence="5" id="KW-0472">Membrane</keyword>
<dbReference type="PROSITE" id="PS51755">
    <property type="entry name" value="OMPR_PHOB"/>
    <property type="match status" value="1"/>
</dbReference>
<feature type="compositionally biased region" description="Polar residues" evidence="4">
    <location>
        <begin position="604"/>
        <end position="615"/>
    </location>
</feature>
<dbReference type="Gene3D" id="1.25.40.10">
    <property type="entry name" value="Tetratricopeptide repeat domain"/>
    <property type="match status" value="2"/>
</dbReference>
<dbReference type="Gene3D" id="3.40.50.10070">
    <property type="entry name" value="TolB, N-terminal domain"/>
    <property type="match status" value="1"/>
</dbReference>
<evidence type="ECO:0000313" key="8">
    <source>
        <dbReference type="Proteomes" id="UP001501727"/>
    </source>
</evidence>
<keyword evidence="2" id="KW-0802">TPR repeat</keyword>
<protein>
    <recommendedName>
        <fullName evidence="6">OmpR/PhoB-type domain-containing protein</fullName>
    </recommendedName>
</protein>
<dbReference type="InterPro" id="IPR001867">
    <property type="entry name" value="OmpR/PhoB-type_DNA-bd"/>
</dbReference>
<evidence type="ECO:0000256" key="5">
    <source>
        <dbReference type="SAM" id="Phobius"/>
    </source>
</evidence>
<dbReference type="Pfam" id="PF13181">
    <property type="entry name" value="TPR_8"/>
    <property type="match status" value="1"/>
</dbReference>
<evidence type="ECO:0000256" key="1">
    <source>
        <dbReference type="ARBA" id="ARBA00023125"/>
    </source>
</evidence>
<feature type="compositionally biased region" description="Low complexity" evidence="4">
    <location>
        <begin position="150"/>
        <end position="178"/>
    </location>
</feature>
<dbReference type="SUPFAM" id="SSF46894">
    <property type="entry name" value="C-terminal effector domain of the bipartite response regulators"/>
    <property type="match status" value="1"/>
</dbReference>
<comment type="caution">
    <text evidence="7">The sequence shown here is derived from an EMBL/GenBank/DDBJ whole genome shotgun (WGS) entry which is preliminary data.</text>
</comment>
<feature type="compositionally biased region" description="Basic residues" evidence="4">
    <location>
        <begin position="621"/>
        <end position="634"/>
    </location>
</feature>
<sequence length="801" mass="86240">MKLAAADRDDGTAGQYRFGDVVVDASAHTLVRGGAPQPLEPKAFAVLLALLRRPGELIGRDDLLDRVWGHRHVTPGVLTRAIAQLRHALDDDSHNPRYIQTRHALGYCFIGVLEDGEAAGAPEQAAGVPDTASGLSSEMETGLAIPESDAGPLLPEGGAAAGGAPEAAAGTLAAQTPASPRRLPRRWPWLAAAAAIVLVLAAAWWLHDRATAVPRPAEASVAILPFTTLSDDRDDRYFAEGLALEMHEALAGVPGIKVAARTSPDTIAGDGAFDAKALGARLGVATLLDASIRREGSRVRVNARLTDTGSGYTLWTHSYDRQLSDVFDVQNEIADEVVHALLGVIPAQEGAIARRLAPTRSLAAYDAYLRGLDRLQARGEDGNLASAVGYFNQALSADSGFARAQAGICRAEIRHFEYARDADAYTRARDACERAAGMDPGLHELRLAFGDLYRVRGESAKAIEQYTGAMEDPAFAADADIGIARVHGANGRAGMALEYLRRALDLRPGDGETWREIGYQQYASGNLDGAIEAYRKATELQPREVRPGAGWAACTWPRAAGARPARLSGARCGSRRATACWATWAPSSTRPATTSRPRACTGRRPNSSPRTTATGATSVTRWRRRTVAATRRGRCTGARSSWRSLTSTSAPTTRRRWRHRRGTGPTWARPMPRANCWPAPRRWAPSAARCRCGPRRPWPGWATRSRRVPGSRPRAGRVSTPTVSARRPSSGPWQARRWPARRPVRVGTSTRSQPVPVHRIPRRSPCVRFRCCSRFPPACPLPPAPPACAAPGNRDSPSTST</sequence>
<keyword evidence="8" id="KW-1185">Reference proteome</keyword>
<dbReference type="SMART" id="SM00028">
    <property type="entry name" value="TPR"/>
    <property type="match status" value="2"/>
</dbReference>
<dbReference type="InterPro" id="IPR011990">
    <property type="entry name" value="TPR-like_helical_dom_sf"/>
</dbReference>
<reference evidence="8" key="1">
    <citation type="journal article" date="2019" name="Int. J. Syst. Evol. Microbiol.">
        <title>The Global Catalogue of Microorganisms (GCM) 10K type strain sequencing project: providing services to taxonomists for standard genome sequencing and annotation.</title>
        <authorList>
            <consortium name="The Broad Institute Genomics Platform"/>
            <consortium name="The Broad Institute Genome Sequencing Center for Infectious Disease"/>
            <person name="Wu L."/>
            <person name="Ma J."/>
        </authorList>
    </citation>
    <scope>NUCLEOTIDE SEQUENCE [LARGE SCALE GENOMIC DNA]</scope>
    <source>
        <strain evidence="8">JCM 16916</strain>
    </source>
</reference>
<evidence type="ECO:0000256" key="2">
    <source>
        <dbReference type="PROSITE-ProRule" id="PRU00339"/>
    </source>
</evidence>
<dbReference type="Pfam" id="PF00486">
    <property type="entry name" value="Trans_reg_C"/>
    <property type="match status" value="1"/>
</dbReference>
<evidence type="ECO:0000259" key="6">
    <source>
        <dbReference type="PROSITE" id="PS51755"/>
    </source>
</evidence>
<gene>
    <name evidence="7" type="ORF">GCM10022229_23920</name>
</gene>
<dbReference type="InterPro" id="IPR016032">
    <property type="entry name" value="Sig_transdc_resp-reg_C-effctor"/>
</dbReference>
<feature type="region of interest" description="Disordered" evidence="4">
    <location>
        <begin position="703"/>
        <end position="756"/>
    </location>
</feature>
<evidence type="ECO:0000256" key="4">
    <source>
        <dbReference type="SAM" id="MobiDB-lite"/>
    </source>
</evidence>
<dbReference type="Proteomes" id="UP001501727">
    <property type="component" value="Unassembled WGS sequence"/>
</dbReference>
<name>A0ABP7MSQ4_9GAMM</name>
<feature type="region of interest" description="Disordered" evidence="4">
    <location>
        <begin position="121"/>
        <end position="178"/>
    </location>
</feature>
<feature type="repeat" description="TPR" evidence="2">
    <location>
        <begin position="511"/>
        <end position="544"/>
    </location>
</feature>
<keyword evidence="1 3" id="KW-0238">DNA-binding</keyword>
<dbReference type="InterPro" id="IPR019734">
    <property type="entry name" value="TPR_rpt"/>
</dbReference>
<accession>A0ABP7MSQ4</accession>
<feature type="repeat" description="TPR" evidence="2">
    <location>
        <begin position="477"/>
        <end position="510"/>
    </location>
</feature>
<evidence type="ECO:0000313" key="7">
    <source>
        <dbReference type="EMBL" id="GAA3929452.1"/>
    </source>
</evidence>
<organism evidence="7 8">
    <name type="scientific">Luteimonas lutimaris</name>
    <dbReference type="NCBI Taxonomy" id="698645"/>
    <lineage>
        <taxon>Bacteria</taxon>
        <taxon>Pseudomonadati</taxon>
        <taxon>Pseudomonadota</taxon>
        <taxon>Gammaproteobacteria</taxon>
        <taxon>Lysobacterales</taxon>
        <taxon>Lysobacteraceae</taxon>
        <taxon>Luteimonas</taxon>
    </lineage>
</organism>
<dbReference type="SUPFAM" id="SSF48452">
    <property type="entry name" value="TPR-like"/>
    <property type="match status" value="1"/>
</dbReference>
<dbReference type="CDD" id="cd00383">
    <property type="entry name" value="trans_reg_C"/>
    <property type="match status" value="1"/>
</dbReference>
<keyword evidence="5" id="KW-1133">Transmembrane helix</keyword>
<feature type="compositionally biased region" description="Basic residues" evidence="4">
    <location>
        <begin position="653"/>
        <end position="662"/>
    </location>
</feature>
<evidence type="ECO:0000256" key="3">
    <source>
        <dbReference type="PROSITE-ProRule" id="PRU01091"/>
    </source>
</evidence>
<proteinExistence type="predicted"/>
<dbReference type="Gene3D" id="1.10.10.10">
    <property type="entry name" value="Winged helix-like DNA-binding domain superfamily/Winged helix DNA-binding domain"/>
    <property type="match status" value="1"/>
</dbReference>
<dbReference type="InterPro" id="IPR036388">
    <property type="entry name" value="WH-like_DNA-bd_sf"/>
</dbReference>
<feature type="DNA-binding region" description="OmpR/PhoB-type" evidence="3">
    <location>
        <begin position="13"/>
        <end position="111"/>
    </location>
</feature>
<dbReference type="PROSITE" id="PS50005">
    <property type="entry name" value="TPR"/>
    <property type="match status" value="2"/>
</dbReference>
<feature type="region of interest" description="Disordered" evidence="4">
    <location>
        <begin position="587"/>
        <end position="666"/>
    </location>
</feature>
<keyword evidence="5" id="KW-0812">Transmembrane</keyword>
<feature type="domain" description="OmpR/PhoB-type" evidence="6">
    <location>
        <begin position="13"/>
        <end position="111"/>
    </location>
</feature>
<dbReference type="EMBL" id="BAAAZU010000024">
    <property type="protein sequence ID" value="GAA3929452.1"/>
    <property type="molecule type" value="Genomic_DNA"/>
</dbReference>
<dbReference type="SMART" id="SM00862">
    <property type="entry name" value="Trans_reg_C"/>
    <property type="match status" value="1"/>
</dbReference>
<feature type="compositionally biased region" description="Polar residues" evidence="4">
    <location>
        <begin position="641"/>
        <end position="650"/>
    </location>
</feature>
<feature type="compositionally biased region" description="Polar residues" evidence="4">
    <location>
        <begin position="587"/>
        <end position="596"/>
    </location>
</feature>
<feature type="transmembrane region" description="Helical" evidence="5">
    <location>
        <begin position="187"/>
        <end position="206"/>
    </location>
</feature>